<dbReference type="InterPro" id="IPR006151">
    <property type="entry name" value="Shikm_DH/Glu-tRNA_Rdtase"/>
</dbReference>
<dbReference type="SUPFAM" id="SSF51735">
    <property type="entry name" value="NAD(P)-binding Rossmann-fold domains"/>
    <property type="match status" value="1"/>
</dbReference>
<feature type="domain" description="Quinate/shikimate 5-dehydrogenase/glutamyl-tRNA reductase" evidence="1">
    <location>
        <begin position="411"/>
        <end position="487"/>
    </location>
</feature>
<dbReference type="GO" id="GO:0004764">
    <property type="term" value="F:shikimate 3-dehydrogenase (NADP+) activity"/>
    <property type="evidence" value="ECO:0007669"/>
    <property type="project" value="InterPro"/>
</dbReference>
<dbReference type="Gene3D" id="3.20.20.70">
    <property type="entry name" value="Aldolase class I"/>
    <property type="match status" value="1"/>
</dbReference>
<dbReference type="HAMAP" id="MF_00222">
    <property type="entry name" value="Shikimate_DH_AroE"/>
    <property type="match status" value="1"/>
</dbReference>
<dbReference type="GO" id="GO:0003855">
    <property type="term" value="F:3-dehydroquinate dehydratase activity"/>
    <property type="evidence" value="ECO:0007669"/>
    <property type="project" value="InterPro"/>
</dbReference>
<dbReference type="GO" id="GO:0019632">
    <property type="term" value="P:shikimate metabolic process"/>
    <property type="evidence" value="ECO:0007669"/>
    <property type="project" value="TreeGrafter"/>
</dbReference>
<evidence type="ECO:0000259" key="2">
    <source>
        <dbReference type="Pfam" id="PF08501"/>
    </source>
</evidence>
<dbReference type="CDD" id="cd00502">
    <property type="entry name" value="DHQase_I"/>
    <property type="match status" value="1"/>
</dbReference>
<dbReference type="InterPro" id="IPR046346">
    <property type="entry name" value="Aminoacid_DH-like_N_sf"/>
</dbReference>
<reference evidence="3 4" key="1">
    <citation type="journal article" date="2020" name="IScience">
        <title>Genome Sequencing of the Endangered Kingdonia uniflora (Circaeasteraceae, Ranunculales) Reveals Potential Mechanisms of Evolutionary Specialization.</title>
        <authorList>
            <person name="Sun Y."/>
            <person name="Deng T."/>
            <person name="Zhang A."/>
            <person name="Moore M.J."/>
            <person name="Landis J.B."/>
            <person name="Lin N."/>
            <person name="Zhang H."/>
            <person name="Zhang X."/>
            <person name="Huang J."/>
            <person name="Zhang X."/>
            <person name="Sun H."/>
            <person name="Wang H."/>
        </authorList>
    </citation>
    <scope>NUCLEOTIDE SEQUENCE [LARGE SCALE GENOMIC DNA]</scope>
    <source>
        <strain evidence="3">TB1705</strain>
        <tissue evidence="3">Leaf</tissue>
    </source>
</reference>
<keyword evidence="4" id="KW-1185">Reference proteome</keyword>
<dbReference type="InterPro" id="IPR001381">
    <property type="entry name" value="DHquinase_I"/>
</dbReference>
<dbReference type="SUPFAM" id="SSF51569">
    <property type="entry name" value="Aldolase"/>
    <property type="match status" value="2"/>
</dbReference>
<dbReference type="Pfam" id="PF01487">
    <property type="entry name" value="DHquinase_I"/>
    <property type="match status" value="2"/>
</dbReference>
<dbReference type="UniPathway" id="UPA00053">
    <property type="reaction ID" value="UER00087"/>
</dbReference>
<dbReference type="PANTHER" id="PTHR21089">
    <property type="entry name" value="SHIKIMATE DEHYDROGENASE"/>
    <property type="match status" value="1"/>
</dbReference>
<organism evidence="3 4">
    <name type="scientific">Kingdonia uniflora</name>
    <dbReference type="NCBI Taxonomy" id="39325"/>
    <lineage>
        <taxon>Eukaryota</taxon>
        <taxon>Viridiplantae</taxon>
        <taxon>Streptophyta</taxon>
        <taxon>Embryophyta</taxon>
        <taxon>Tracheophyta</taxon>
        <taxon>Spermatophyta</taxon>
        <taxon>Magnoliopsida</taxon>
        <taxon>Ranunculales</taxon>
        <taxon>Circaeasteraceae</taxon>
        <taxon>Kingdonia</taxon>
    </lineage>
</organism>
<dbReference type="InterPro" id="IPR013785">
    <property type="entry name" value="Aldolase_TIM"/>
</dbReference>
<dbReference type="PANTHER" id="PTHR21089:SF7">
    <property type="entry name" value="BIFUNCTIONAL 3-DEHYDROQUINATE DEHYDRATASE_SHIKIMATE DEHYDROGENASE, CHLOROPLASTIC-LIKE ISOFORM X1"/>
    <property type="match status" value="1"/>
</dbReference>
<feature type="domain" description="Shikimate dehydrogenase substrate binding N-terminal" evidence="2">
    <location>
        <begin position="290"/>
        <end position="370"/>
    </location>
</feature>
<dbReference type="FunFam" id="3.40.50.720:FF:000172">
    <property type="entry name" value="Bifunctional 3-dehydroquinate dehydratase/shikimate dehydrogenase, chloroplastic"/>
    <property type="match status" value="1"/>
</dbReference>
<dbReference type="SUPFAM" id="SSF53223">
    <property type="entry name" value="Aminoacid dehydrogenase-like, N-terminal domain"/>
    <property type="match status" value="1"/>
</dbReference>
<proteinExistence type="inferred from homology"/>
<dbReference type="Gene3D" id="3.40.50.10860">
    <property type="entry name" value="Leucine Dehydrogenase, chain A, domain 1"/>
    <property type="match status" value="1"/>
</dbReference>
<protein>
    <recommendedName>
        <fullName evidence="5">Shikimate dehydrogenase (NADP(+))</fullName>
    </recommendedName>
</protein>
<dbReference type="AlphaFoldDB" id="A0A7J7KZX7"/>
<dbReference type="InterPro" id="IPR036291">
    <property type="entry name" value="NAD(P)-bd_dom_sf"/>
</dbReference>
<dbReference type="Gene3D" id="3.40.50.720">
    <property type="entry name" value="NAD(P)-binding Rossmann-like Domain"/>
    <property type="match status" value="1"/>
</dbReference>
<dbReference type="InterPro" id="IPR013708">
    <property type="entry name" value="Shikimate_DH-bd_N"/>
</dbReference>
<dbReference type="GO" id="GO:0009423">
    <property type="term" value="P:chorismate biosynthetic process"/>
    <property type="evidence" value="ECO:0007669"/>
    <property type="project" value="UniProtKB-UniPathway"/>
</dbReference>
<dbReference type="Pfam" id="PF01488">
    <property type="entry name" value="Shikimate_DH"/>
    <property type="match status" value="1"/>
</dbReference>
<name>A0A7J7KZX7_9MAGN</name>
<dbReference type="EMBL" id="JACGCM010002768">
    <property type="protein sequence ID" value="KAF6135916.1"/>
    <property type="molecule type" value="Genomic_DNA"/>
</dbReference>
<dbReference type="Proteomes" id="UP000541444">
    <property type="component" value="Unassembled WGS sequence"/>
</dbReference>
<sequence length="588" mass="63807">MAAKSSLLICTSLVCKTVEEMRSSMAKAKNEGADLVELRIDSLSSLDYTSDVENLVKQRSLPVIVSFRHKSIGDPHKTDKKKTCLKVLGLALELNADFIEVDLELASELFAGGDLRKRGNSKIIVSCHVSGTTPSKEELSIVMARLQSTGADIIKLVFDAIYITDIAPLFHLLTHCETQNAEEGKTDEGGEGHAVEYNVTKIVDVMAMNVDQPPTNNKLELELMVLQVPLIACAMGDRGLISQLLCPKFGGFLIYGCIESSLVPGLPTLASLRQVYEVQKVNVDTKVFGLIANPVGHSKGPLLHNPSLRHGGFNGIYVPMLVDNMEEFFRVYSSPDFAGFSVGIPHKEGALRCCDEIHPLAQSIGAVNTIIRRPSDGKLVGYNTDCEASITSIEDALRASKGANREMSNISPLSGKLFVLVGAGGAGRALAFGAKSRGARVVIFNRHYERAKALALAVSGEARPFKEINDFCPEKGMILANATSLGMQPNSERTPVAKEALGAYQLVFDSVYTPRNTRLLQEAEEVGAIVVSGVEMFIRQAIGQFNLFTNREGIGNNWFSLFWAILIAQALYLPKLKSSLNAFIEGVT</sequence>
<gene>
    <name evidence="3" type="ORF">GIB67_006808</name>
</gene>
<dbReference type="OrthoDB" id="204377at2759"/>
<evidence type="ECO:0000259" key="1">
    <source>
        <dbReference type="Pfam" id="PF01488"/>
    </source>
</evidence>
<dbReference type="Pfam" id="PF08501">
    <property type="entry name" value="Shikimate_dh_N"/>
    <property type="match status" value="1"/>
</dbReference>
<evidence type="ECO:0000313" key="3">
    <source>
        <dbReference type="EMBL" id="KAF6135916.1"/>
    </source>
</evidence>
<comment type="caution">
    <text evidence="3">The sequence shown here is derived from an EMBL/GenBank/DDBJ whole genome shotgun (WGS) entry which is preliminary data.</text>
</comment>
<evidence type="ECO:0008006" key="5">
    <source>
        <dbReference type="Google" id="ProtNLM"/>
    </source>
</evidence>
<dbReference type="InterPro" id="IPR022893">
    <property type="entry name" value="Shikimate_DH_fam"/>
</dbReference>
<evidence type="ECO:0000313" key="4">
    <source>
        <dbReference type="Proteomes" id="UP000541444"/>
    </source>
</evidence>
<accession>A0A7J7KZX7</accession>
<dbReference type="CDD" id="cd01065">
    <property type="entry name" value="NAD_bind_Shikimate_DH"/>
    <property type="match status" value="1"/>
</dbReference>